<reference evidence="2" key="1">
    <citation type="submission" date="2022-11" db="UniProtKB">
        <authorList>
            <consortium name="WormBaseParasite"/>
        </authorList>
    </citation>
    <scope>IDENTIFICATION</scope>
</reference>
<proteinExistence type="predicted"/>
<dbReference type="Proteomes" id="UP000887579">
    <property type="component" value="Unplaced"/>
</dbReference>
<name>A0AC34FIZ2_9BILA</name>
<organism evidence="1 2">
    <name type="scientific">Panagrolaimus sp. ES5</name>
    <dbReference type="NCBI Taxonomy" id="591445"/>
    <lineage>
        <taxon>Eukaryota</taxon>
        <taxon>Metazoa</taxon>
        <taxon>Ecdysozoa</taxon>
        <taxon>Nematoda</taxon>
        <taxon>Chromadorea</taxon>
        <taxon>Rhabditida</taxon>
        <taxon>Tylenchina</taxon>
        <taxon>Panagrolaimomorpha</taxon>
        <taxon>Panagrolaimoidea</taxon>
        <taxon>Panagrolaimidae</taxon>
        <taxon>Panagrolaimus</taxon>
    </lineage>
</organism>
<sequence>MKAFFVLSALLFISFTLSSHALRDQAVGAKGILKCGDKPAENVIVKLMDKDTGLDPDDELDKTTTGPDGSFKVQGFEKELTNIDPQLKFYHNCNKGLNPCPRKWVILIPDKYITNGIVPLQHFDLGTVNLEVELEGETFDCIH</sequence>
<dbReference type="WBParaSite" id="ES5_v2.g17210.t1">
    <property type="protein sequence ID" value="ES5_v2.g17210.t1"/>
    <property type="gene ID" value="ES5_v2.g17210"/>
</dbReference>
<evidence type="ECO:0000313" key="2">
    <source>
        <dbReference type="WBParaSite" id="ES5_v2.g17210.t1"/>
    </source>
</evidence>
<evidence type="ECO:0000313" key="1">
    <source>
        <dbReference type="Proteomes" id="UP000887579"/>
    </source>
</evidence>
<accession>A0AC34FIZ2</accession>
<protein>
    <submittedName>
        <fullName evidence="2">Transthyretin-like protein</fullName>
    </submittedName>
</protein>